<name>A0A9W8LW66_9FUNG</name>
<dbReference type="OrthoDB" id="5596036at2759"/>
<keyword evidence="2" id="KW-1185">Reference proteome</keyword>
<comment type="caution">
    <text evidence="1">The sequence shown here is derived from an EMBL/GenBank/DDBJ whole genome shotgun (WGS) entry which is preliminary data.</text>
</comment>
<organism evidence="1 2">
    <name type="scientific">Coemansia brasiliensis</name>
    <dbReference type="NCBI Taxonomy" id="2650707"/>
    <lineage>
        <taxon>Eukaryota</taxon>
        <taxon>Fungi</taxon>
        <taxon>Fungi incertae sedis</taxon>
        <taxon>Zoopagomycota</taxon>
        <taxon>Kickxellomycotina</taxon>
        <taxon>Kickxellomycetes</taxon>
        <taxon>Kickxellales</taxon>
        <taxon>Kickxellaceae</taxon>
        <taxon>Coemansia</taxon>
    </lineage>
</organism>
<feature type="non-terminal residue" evidence="1">
    <location>
        <position position="1"/>
    </location>
</feature>
<protein>
    <submittedName>
        <fullName evidence="1">Uncharacterized protein</fullName>
    </submittedName>
</protein>
<gene>
    <name evidence="1" type="ORF">IWW36_004513</name>
</gene>
<dbReference type="EMBL" id="JANBUW010000629">
    <property type="protein sequence ID" value="KAJ2846084.1"/>
    <property type="molecule type" value="Genomic_DNA"/>
</dbReference>
<accession>A0A9W8LW66</accession>
<evidence type="ECO:0000313" key="1">
    <source>
        <dbReference type="EMBL" id="KAJ2846084.1"/>
    </source>
</evidence>
<reference evidence="1" key="1">
    <citation type="submission" date="2022-07" db="EMBL/GenBank/DDBJ databases">
        <title>Phylogenomic reconstructions and comparative analyses of Kickxellomycotina fungi.</title>
        <authorList>
            <person name="Reynolds N.K."/>
            <person name="Stajich J.E."/>
            <person name="Barry K."/>
            <person name="Grigoriev I.V."/>
            <person name="Crous P."/>
            <person name="Smith M.E."/>
        </authorList>
    </citation>
    <scope>NUCLEOTIDE SEQUENCE</scope>
    <source>
        <strain evidence="1">NRRL 1566</strain>
    </source>
</reference>
<proteinExistence type="predicted"/>
<dbReference type="Proteomes" id="UP001139887">
    <property type="component" value="Unassembled WGS sequence"/>
</dbReference>
<dbReference type="AlphaFoldDB" id="A0A9W8LW66"/>
<evidence type="ECO:0000313" key="2">
    <source>
        <dbReference type="Proteomes" id="UP001139887"/>
    </source>
</evidence>
<sequence length="186" mass="21895">FEDFTAKQIHDAAKDLRRIFWDSLRSYLRPELAAKPERKGGFGMPTLEAVYRVMLVKNNAQIIAHIDKTTHWAPPNTIREPQSDRHNDPPDWITIIMESWRTRINRRTHDRLPKGLSRAFERDPTKLLFDPYFQFANCSRLTLAEWPPVLYKAYMILRDNRYKYGASLDRDALQGNPLFRPLLSTP</sequence>